<dbReference type="CDD" id="cd00732">
    <property type="entry name" value="CheW"/>
    <property type="match status" value="1"/>
</dbReference>
<evidence type="ECO:0000259" key="2">
    <source>
        <dbReference type="PROSITE" id="PS50851"/>
    </source>
</evidence>
<accession>A0A1X0YDS5</accession>
<dbReference type="AlphaFoldDB" id="A0A1X0YDS5"/>
<feature type="region of interest" description="Disordered" evidence="1">
    <location>
        <begin position="1"/>
        <end position="57"/>
    </location>
</feature>
<dbReference type="GO" id="GO:0005829">
    <property type="term" value="C:cytosol"/>
    <property type="evidence" value="ECO:0007669"/>
    <property type="project" value="TreeGrafter"/>
</dbReference>
<dbReference type="RefSeq" id="WP_085008328.1">
    <property type="nucleotide sequence ID" value="NZ_NAAD01000001.1"/>
</dbReference>
<dbReference type="EMBL" id="NAAD01000001">
    <property type="protein sequence ID" value="ORJ63340.1"/>
    <property type="molecule type" value="Genomic_DNA"/>
</dbReference>
<dbReference type="STRING" id="1969733.B5V00_00295"/>
<dbReference type="PROSITE" id="PS50851">
    <property type="entry name" value="CHEW"/>
    <property type="match status" value="1"/>
</dbReference>
<dbReference type="Proteomes" id="UP000193136">
    <property type="component" value="Unassembled WGS sequence"/>
</dbReference>
<keyword evidence="4" id="KW-1185">Reference proteome</keyword>
<dbReference type="SUPFAM" id="SSF50341">
    <property type="entry name" value="CheW-like"/>
    <property type="match status" value="1"/>
</dbReference>
<reference evidence="3 4" key="1">
    <citation type="submission" date="2017-03" db="EMBL/GenBank/DDBJ databases">
        <title>Genome sequence of Geothermobacter sp. EPR-M, Deep-Sea Iron Reducer.</title>
        <authorList>
            <person name="Tully B."/>
            <person name="Savalia P."/>
            <person name="Abuyen K."/>
            <person name="Baughan C."/>
            <person name="Romero E."/>
            <person name="Ronkowski C."/>
            <person name="Torres B."/>
            <person name="Tremblay J."/>
            <person name="Trujillo A."/>
            <person name="Tyler M."/>
            <person name="Perez-Rodriguez I."/>
            <person name="Amend J."/>
        </authorList>
    </citation>
    <scope>NUCLEOTIDE SEQUENCE [LARGE SCALE GENOMIC DNA]</scope>
    <source>
        <strain evidence="3 4">EPR-M</strain>
    </source>
</reference>
<name>A0A1X0YDS5_9BACT</name>
<feature type="domain" description="CheW-like" evidence="2">
    <location>
        <begin position="106"/>
        <end position="246"/>
    </location>
</feature>
<dbReference type="InterPro" id="IPR036061">
    <property type="entry name" value="CheW-like_dom_sf"/>
</dbReference>
<evidence type="ECO:0000313" key="4">
    <source>
        <dbReference type="Proteomes" id="UP000193136"/>
    </source>
</evidence>
<evidence type="ECO:0000256" key="1">
    <source>
        <dbReference type="SAM" id="MobiDB-lite"/>
    </source>
</evidence>
<dbReference type="SMART" id="SM00260">
    <property type="entry name" value="CheW"/>
    <property type="match status" value="1"/>
</dbReference>
<dbReference type="InterPro" id="IPR039315">
    <property type="entry name" value="CheW"/>
</dbReference>
<dbReference type="PANTHER" id="PTHR22617:SF23">
    <property type="entry name" value="CHEMOTAXIS PROTEIN CHEW"/>
    <property type="match status" value="1"/>
</dbReference>
<dbReference type="InterPro" id="IPR002545">
    <property type="entry name" value="CheW-lke_dom"/>
</dbReference>
<dbReference type="GO" id="GO:0007165">
    <property type="term" value="P:signal transduction"/>
    <property type="evidence" value="ECO:0007669"/>
    <property type="project" value="InterPro"/>
</dbReference>
<dbReference type="Gene3D" id="2.30.30.40">
    <property type="entry name" value="SH3 Domains"/>
    <property type="match status" value="1"/>
</dbReference>
<dbReference type="PANTHER" id="PTHR22617">
    <property type="entry name" value="CHEMOTAXIS SENSOR HISTIDINE KINASE-RELATED"/>
    <property type="match status" value="1"/>
</dbReference>
<comment type="caution">
    <text evidence="3">The sequence shown here is derived from an EMBL/GenBank/DDBJ whole genome shotgun (WGS) entry which is preliminary data.</text>
</comment>
<dbReference type="Gene3D" id="2.40.50.180">
    <property type="entry name" value="CheA-289, Domain 4"/>
    <property type="match status" value="1"/>
</dbReference>
<organism evidence="3 4">
    <name type="scientific">Geothermobacter hydrogeniphilus</name>
    <dbReference type="NCBI Taxonomy" id="1969733"/>
    <lineage>
        <taxon>Bacteria</taxon>
        <taxon>Pseudomonadati</taxon>
        <taxon>Thermodesulfobacteriota</taxon>
        <taxon>Desulfuromonadia</taxon>
        <taxon>Desulfuromonadales</taxon>
        <taxon>Geothermobacteraceae</taxon>
        <taxon>Geothermobacter</taxon>
    </lineage>
</organism>
<dbReference type="OrthoDB" id="9790406at2"/>
<protein>
    <recommendedName>
        <fullName evidence="2">CheW-like domain-containing protein</fullName>
    </recommendedName>
</protein>
<dbReference type="GO" id="GO:0006935">
    <property type="term" value="P:chemotaxis"/>
    <property type="evidence" value="ECO:0007669"/>
    <property type="project" value="InterPro"/>
</dbReference>
<dbReference type="Pfam" id="PF01584">
    <property type="entry name" value="CheW"/>
    <property type="match status" value="1"/>
</dbReference>
<proteinExistence type="predicted"/>
<evidence type="ECO:0000313" key="3">
    <source>
        <dbReference type="EMBL" id="ORJ63340.1"/>
    </source>
</evidence>
<sequence length="259" mass="28867">MDLVEIRRKAGRKKQGRKDPRPEPLTATKVEESIPEPPVDAAEAVTEPTPSSSAAAADDLEHALETRPGEDALEQLFTAQQDLALATEESYLQAFQGGDNETRLDLQRWLAFSLGNERYAVNIEFVNEIIKPREVTEIPRVPDFLLGIISLRGIIVPVVDLRRRLNLGVVVADDRARILVCEEKDRIVGLLVDNITQVIQLGADEIEPPPAILTGLNRELVEGVGRIRGQMVILLDLPQVLDMEMHGTEERSGAWERKY</sequence>
<gene>
    <name evidence="3" type="ORF">B5V00_00295</name>
</gene>